<name>A0A4Q7YIB6_9GAMM</name>
<reference evidence="1 2" key="1">
    <citation type="submission" date="2019-02" db="EMBL/GenBank/DDBJ databases">
        <title>Genomic Encyclopedia of Type Strains, Phase IV (KMG-IV): sequencing the most valuable type-strain genomes for metagenomic binning, comparative biology and taxonomic classification.</title>
        <authorList>
            <person name="Goeker M."/>
        </authorList>
    </citation>
    <scope>NUCLEOTIDE SEQUENCE [LARGE SCALE GENOMIC DNA]</scope>
    <source>
        <strain evidence="1 2">DSM 105135</strain>
    </source>
</reference>
<gene>
    <name evidence="1" type="ORF">EV700_3163</name>
</gene>
<protein>
    <submittedName>
        <fullName evidence="1">Uncharacterized protein</fullName>
    </submittedName>
</protein>
<comment type="caution">
    <text evidence="1">The sequence shown here is derived from an EMBL/GenBank/DDBJ whole genome shotgun (WGS) entry which is preliminary data.</text>
</comment>
<accession>A0A4Q7YIB6</accession>
<dbReference type="AlphaFoldDB" id="A0A4Q7YIB6"/>
<evidence type="ECO:0000313" key="1">
    <source>
        <dbReference type="EMBL" id="RZU36950.1"/>
    </source>
</evidence>
<dbReference type="EMBL" id="SHKX01000016">
    <property type="protein sequence ID" value="RZU36950.1"/>
    <property type="molecule type" value="Genomic_DNA"/>
</dbReference>
<keyword evidence="2" id="KW-1185">Reference proteome</keyword>
<organism evidence="1 2">
    <name type="scientific">Fluviicoccus keumensis</name>
    <dbReference type="NCBI Taxonomy" id="1435465"/>
    <lineage>
        <taxon>Bacteria</taxon>
        <taxon>Pseudomonadati</taxon>
        <taxon>Pseudomonadota</taxon>
        <taxon>Gammaproteobacteria</taxon>
        <taxon>Moraxellales</taxon>
        <taxon>Moraxellaceae</taxon>
        <taxon>Fluviicoccus</taxon>
    </lineage>
</organism>
<proteinExistence type="predicted"/>
<evidence type="ECO:0000313" key="2">
    <source>
        <dbReference type="Proteomes" id="UP000292423"/>
    </source>
</evidence>
<sequence length="693" mass="71491">MKARQWLGVVVASVLTTGCNFFSDTESSPAKNVVMEGSAVAGRIHNARVVLHRADSAGRALPGSPVASADTDSNGHFALSVPAATTGPVVLEVQNGTYSSESDNSTQNNGTLTAVLPGMPAAGTQTFVTPLSHIQTLRTRHLVDSGAETSLANALNHAQNDLQQSLGDLGLAGQPLTSVAPDFTTPAGPGFAVGVALGVLEQLRQNLNVPPGELIDNIARDLSDGTPDGREANTLLQLAGAPMSPAVTTTSLAGAANDYAGSTTSVHHDANIPVTSVTESISTAAIGEASVSGQVSGSSGAIAPMIVGNHIYIYFAGRQDGLVRLDMTDPQHPVADHLADLNTEIAKTLSGVGGVIPVPIPVGGKQVLFLYNYSSNNIVAINATDNVVMKTGSLDIAGTLNFSGAGGLKIAGGIADGKRNVVWLATADGLMGVDPVSLAKVYLIPQPANTQMDENIGGDPSSDVVFAPHYQGGGMVLFNLAERKAYVQSRADWDTLNTIDTVVHDFGDIDQAAVDTSYRIGVVTSEFRDLQFGVVSFATPTGATGDTGVFTPLAYRYIHAPAGVNGSVETGAAIDSAAHILFAKSSWSTSPLIVAQLDDPAKGVNWQGFAKARWRNTSDPSGAGDPHAIGAFNIAGRSFGFSLAGTSIGGGTSRSWDLMVVDLQAFLDAPANADGILNDDPMLDANIVRMIAY</sequence>
<dbReference type="RefSeq" id="WP_130415581.1">
    <property type="nucleotide sequence ID" value="NZ_SHKX01000016.1"/>
</dbReference>
<dbReference type="Proteomes" id="UP000292423">
    <property type="component" value="Unassembled WGS sequence"/>
</dbReference>
<dbReference type="PROSITE" id="PS51257">
    <property type="entry name" value="PROKAR_LIPOPROTEIN"/>
    <property type="match status" value="1"/>
</dbReference>